<dbReference type="GO" id="GO:0016192">
    <property type="term" value="P:vesicle-mediated transport"/>
    <property type="evidence" value="ECO:0007669"/>
    <property type="project" value="TreeGrafter"/>
</dbReference>
<dbReference type="SUPFAM" id="SSF54373">
    <property type="entry name" value="FAD-linked reductases, C-terminal domain"/>
    <property type="match status" value="1"/>
</dbReference>
<evidence type="ECO:0000313" key="1">
    <source>
        <dbReference type="EMBL" id="TKW12584.1"/>
    </source>
</evidence>
<dbReference type="PANTHER" id="PTHR11787:SF4">
    <property type="entry name" value="CHM, RAB ESCORT PROTEIN 1"/>
    <property type="match status" value="1"/>
</dbReference>
<organism evidence="1 2">
    <name type="scientific">Setaria viridis</name>
    <name type="common">Green bristlegrass</name>
    <name type="synonym">Setaria italica subsp. viridis</name>
    <dbReference type="NCBI Taxonomy" id="4556"/>
    <lineage>
        <taxon>Eukaryota</taxon>
        <taxon>Viridiplantae</taxon>
        <taxon>Streptophyta</taxon>
        <taxon>Embryophyta</taxon>
        <taxon>Tracheophyta</taxon>
        <taxon>Spermatophyta</taxon>
        <taxon>Magnoliopsida</taxon>
        <taxon>Liliopsida</taxon>
        <taxon>Poales</taxon>
        <taxon>Poaceae</taxon>
        <taxon>PACMAD clade</taxon>
        <taxon>Panicoideae</taxon>
        <taxon>Panicodae</taxon>
        <taxon>Paniceae</taxon>
        <taxon>Cenchrinae</taxon>
        <taxon>Setaria</taxon>
    </lineage>
</organism>
<gene>
    <name evidence="1" type="ORF">SEVIR_5G045801v2</name>
</gene>
<dbReference type="GO" id="GO:0005829">
    <property type="term" value="C:cytosol"/>
    <property type="evidence" value="ECO:0007669"/>
    <property type="project" value="TreeGrafter"/>
</dbReference>
<dbReference type="InterPro" id="IPR018203">
    <property type="entry name" value="GDP_dissociation_inhibitor"/>
</dbReference>
<name>A0A4U6UDH6_SETVI</name>
<keyword evidence="2" id="KW-1185">Reference proteome</keyword>
<sequence length="126" mass="14005">MFMAYLSTLCTDASTGKQCIKKAIDALFSPQPQDSDGFEGHLESTSESTDHMKPTLIWSCVYVQEITQGTSTSGSLWSCPMPDENLDYRNILESTKKLFGDIYHDEEFLPRNSAPVHGDDDSDSAE</sequence>
<dbReference type="GO" id="GO:0005092">
    <property type="term" value="F:GDP-dissociation inhibitor activity"/>
    <property type="evidence" value="ECO:0007669"/>
    <property type="project" value="InterPro"/>
</dbReference>
<dbReference type="GO" id="GO:0005634">
    <property type="term" value="C:nucleus"/>
    <property type="evidence" value="ECO:0007669"/>
    <property type="project" value="TreeGrafter"/>
</dbReference>
<dbReference type="GO" id="GO:0005968">
    <property type="term" value="C:Rab-protein geranylgeranyltransferase complex"/>
    <property type="evidence" value="ECO:0007669"/>
    <property type="project" value="TreeGrafter"/>
</dbReference>
<dbReference type="AlphaFoldDB" id="A0A4U6UDH6"/>
<dbReference type="Gene3D" id="3.30.519.10">
    <property type="entry name" value="Guanine Nucleotide Dissociation Inhibitor, domain 2"/>
    <property type="match status" value="1"/>
</dbReference>
<accession>A0A4U6UDH6</accession>
<evidence type="ECO:0000313" key="2">
    <source>
        <dbReference type="Proteomes" id="UP000298652"/>
    </source>
</evidence>
<dbReference type="PANTHER" id="PTHR11787">
    <property type="entry name" value="RAB GDP-DISSOCIATION INHIBITOR"/>
    <property type="match status" value="1"/>
</dbReference>
<protein>
    <submittedName>
        <fullName evidence="1">Uncharacterized protein</fullName>
    </submittedName>
</protein>
<reference evidence="1" key="1">
    <citation type="submission" date="2019-03" db="EMBL/GenBank/DDBJ databases">
        <title>WGS assembly of Setaria viridis.</title>
        <authorList>
            <person name="Huang P."/>
            <person name="Jenkins J."/>
            <person name="Grimwood J."/>
            <person name="Barry K."/>
            <person name="Healey A."/>
            <person name="Mamidi S."/>
            <person name="Sreedasyam A."/>
            <person name="Shu S."/>
            <person name="Feldman M."/>
            <person name="Wu J."/>
            <person name="Yu Y."/>
            <person name="Chen C."/>
            <person name="Johnson J."/>
            <person name="Rokhsar D."/>
            <person name="Baxter I."/>
            <person name="Schmutz J."/>
            <person name="Brutnell T."/>
            <person name="Kellogg E."/>
        </authorList>
    </citation>
    <scope>NUCLEOTIDE SEQUENCE [LARGE SCALE GENOMIC DNA]</scope>
</reference>
<dbReference type="Gramene" id="TKW12584">
    <property type="protein sequence ID" value="TKW12584"/>
    <property type="gene ID" value="SEVIR_5G045801v2"/>
</dbReference>
<proteinExistence type="predicted"/>
<dbReference type="EMBL" id="CM016556">
    <property type="protein sequence ID" value="TKW12584.1"/>
    <property type="molecule type" value="Genomic_DNA"/>
</dbReference>
<dbReference type="GO" id="GO:0007264">
    <property type="term" value="P:small GTPase-mediated signal transduction"/>
    <property type="evidence" value="ECO:0007669"/>
    <property type="project" value="InterPro"/>
</dbReference>
<dbReference type="Proteomes" id="UP000298652">
    <property type="component" value="Chromosome 5"/>
</dbReference>